<dbReference type="OrthoDB" id="6815261at2759"/>
<dbReference type="Proteomes" id="UP000192223">
    <property type="component" value="Unplaced"/>
</dbReference>
<gene>
    <name evidence="3" type="primary">LOC108736580</name>
</gene>
<dbReference type="KEGG" id="apln:108736580"/>
<dbReference type="RefSeq" id="XP_018324549.1">
    <property type="nucleotide sequence ID" value="XM_018469047.1"/>
</dbReference>
<dbReference type="GeneID" id="108736580"/>
<dbReference type="AlphaFoldDB" id="A0A1W4WKW9"/>
<accession>A0A1W4WKW9</accession>
<evidence type="ECO:0000313" key="3">
    <source>
        <dbReference type="RefSeq" id="XP_018324549.1"/>
    </source>
</evidence>
<evidence type="ECO:0000256" key="1">
    <source>
        <dbReference type="SAM" id="MobiDB-lite"/>
    </source>
</evidence>
<keyword evidence="2" id="KW-1185">Reference proteome</keyword>
<proteinExistence type="predicted"/>
<feature type="region of interest" description="Disordered" evidence="1">
    <location>
        <begin position="193"/>
        <end position="217"/>
    </location>
</feature>
<organism evidence="2 3">
    <name type="scientific">Agrilus planipennis</name>
    <name type="common">Emerald ash borer</name>
    <name type="synonym">Agrilus marcopoli</name>
    <dbReference type="NCBI Taxonomy" id="224129"/>
    <lineage>
        <taxon>Eukaryota</taxon>
        <taxon>Metazoa</taxon>
        <taxon>Ecdysozoa</taxon>
        <taxon>Arthropoda</taxon>
        <taxon>Hexapoda</taxon>
        <taxon>Insecta</taxon>
        <taxon>Pterygota</taxon>
        <taxon>Neoptera</taxon>
        <taxon>Endopterygota</taxon>
        <taxon>Coleoptera</taxon>
        <taxon>Polyphaga</taxon>
        <taxon>Elateriformia</taxon>
        <taxon>Buprestoidea</taxon>
        <taxon>Buprestidae</taxon>
        <taxon>Agrilinae</taxon>
        <taxon>Agrilus</taxon>
    </lineage>
</organism>
<dbReference type="InParanoid" id="A0A1W4WKW9"/>
<name>A0A1W4WKW9_AGRPL</name>
<evidence type="ECO:0000313" key="2">
    <source>
        <dbReference type="Proteomes" id="UP000192223"/>
    </source>
</evidence>
<reference evidence="3" key="1">
    <citation type="submission" date="2025-08" db="UniProtKB">
        <authorList>
            <consortium name="RefSeq"/>
        </authorList>
    </citation>
    <scope>IDENTIFICATION</scope>
    <source>
        <tissue evidence="3">Entire body</tissue>
    </source>
</reference>
<protein>
    <submittedName>
        <fullName evidence="3">Uncharacterized protein LOC108736580</fullName>
    </submittedName>
</protein>
<sequence length="350" mass="40305">MAGEEQAKSDFEGVLSRIDRKFDLIAIKWLENKNFEIRFRTQIQRNSDDFNALCDEWVDLFSEVTKTVWVKKVSNTGPKIKFRKQYQCWTYVEKEVQKELLFDARRCRGTLDVKVLTDNPLTRRKNRHIKLGLNVVVKINFNHLHEVDTSRPFAFFVHTCEPLAEVPKPTVQPNNNISQKVAEIIKRRLNVSSKEVNGESSKNNEHIPQQSNSSVVAPSTISNIEEKAFPENHRLSTDNTIPAICTQVLPNLEDMPSCFNQNYLPVFNLDQVQLNPLIQFNGTNDSIKLEIQPQIQQLSQVSLCTPQLGMSEPIMCQPTLMLDSQILSFTAHHLVQMHSHNLQNQTSYYI</sequence>